<keyword evidence="2 7" id="KW-0812">Transmembrane</keyword>
<feature type="region of interest" description="Disordered" evidence="6">
    <location>
        <begin position="294"/>
        <end position="347"/>
    </location>
</feature>
<evidence type="ECO:0000259" key="8">
    <source>
        <dbReference type="Pfam" id="PF20684"/>
    </source>
</evidence>
<feature type="transmembrane region" description="Helical" evidence="7">
    <location>
        <begin position="48"/>
        <end position="67"/>
    </location>
</feature>
<organism evidence="9 10">
    <name type="scientific">Aspergillus leporis</name>
    <dbReference type="NCBI Taxonomy" id="41062"/>
    <lineage>
        <taxon>Eukaryota</taxon>
        <taxon>Fungi</taxon>
        <taxon>Dikarya</taxon>
        <taxon>Ascomycota</taxon>
        <taxon>Pezizomycotina</taxon>
        <taxon>Eurotiomycetes</taxon>
        <taxon>Eurotiomycetidae</taxon>
        <taxon>Eurotiales</taxon>
        <taxon>Aspergillaceae</taxon>
        <taxon>Aspergillus</taxon>
        <taxon>Aspergillus subgen. Circumdati</taxon>
    </lineage>
</organism>
<evidence type="ECO:0000256" key="2">
    <source>
        <dbReference type="ARBA" id="ARBA00022692"/>
    </source>
</evidence>
<dbReference type="OrthoDB" id="444631at2759"/>
<evidence type="ECO:0000256" key="6">
    <source>
        <dbReference type="SAM" id="MobiDB-lite"/>
    </source>
</evidence>
<feature type="transmembrane region" description="Helical" evidence="7">
    <location>
        <begin position="137"/>
        <end position="159"/>
    </location>
</feature>
<evidence type="ECO:0000313" key="9">
    <source>
        <dbReference type="EMBL" id="KAB8068315.1"/>
    </source>
</evidence>
<evidence type="ECO:0000256" key="7">
    <source>
        <dbReference type="SAM" id="Phobius"/>
    </source>
</evidence>
<feature type="transmembrane region" description="Helical" evidence="7">
    <location>
        <begin position="215"/>
        <end position="238"/>
    </location>
</feature>
<sequence>MEPEDKVGRINKSAFVITTGFLLGLALLGVIVRFVIRYGVRREQVTVDDGFLILAVALLIATSGIMYQEVVVRMYLLAAVQEHIDGVVVPDWEKMSYDFHKYWAICGVLGWAAFNSVKFSFLFLFKRMIDRMRGWHIYWWAVVVYTLGLVAYGFAAVYLSCPYFYDPRQFQCAERRAGIIHSTLIISLDIIGDLLILAIPISIIWRVRVHWIQKIILGCSLCVAVIMIILMIVRVAGLVHQGVVDINWNIFWHFLNAEIGVLLTSAVTFRTLFVARKNGNAHASPPYSIKRGIKKSLSRSNRRTSSDTLGNPRLAGSQMELAGASHSDQDERDSSPPVTYGKWASVI</sequence>
<dbReference type="Pfam" id="PF20684">
    <property type="entry name" value="Fung_rhodopsin"/>
    <property type="match status" value="1"/>
</dbReference>
<keyword evidence="10" id="KW-1185">Reference proteome</keyword>
<proteinExistence type="inferred from homology"/>
<dbReference type="InterPro" id="IPR052337">
    <property type="entry name" value="SAT4-like"/>
</dbReference>
<dbReference type="PANTHER" id="PTHR33048">
    <property type="entry name" value="PTH11-LIKE INTEGRAL MEMBRANE PROTEIN (AFU_ORTHOLOGUE AFUA_5G11245)"/>
    <property type="match status" value="1"/>
</dbReference>
<comment type="similarity">
    <text evidence="5">Belongs to the SAT4 family.</text>
</comment>
<feature type="domain" description="Rhodopsin" evidence="8">
    <location>
        <begin position="32"/>
        <end position="273"/>
    </location>
</feature>
<dbReference type="GO" id="GO:0016020">
    <property type="term" value="C:membrane"/>
    <property type="evidence" value="ECO:0007669"/>
    <property type="project" value="UniProtKB-SubCell"/>
</dbReference>
<evidence type="ECO:0000256" key="3">
    <source>
        <dbReference type="ARBA" id="ARBA00022989"/>
    </source>
</evidence>
<evidence type="ECO:0000313" key="10">
    <source>
        <dbReference type="Proteomes" id="UP000326565"/>
    </source>
</evidence>
<reference evidence="9 10" key="1">
    <citation type="submission" date="2019-04" db="EMBL/GenBank/DDBJ databases">
        <title>Friends and foes A comparative genomics study of 23 Aspergillus species from section Flavi.</title>
        <authorList>
            <consortium name="DOE Joint Genome Institute"/>
            <person name="Kjaerbolling I."/>
            <person name="Vesth T."/>
            <person name="Frisvad J.C."/>
            <person name="Nybo J.L."/>
            <person name="Theobald S."/>
            <person name="Kildgaard S."/>
            <person name="Isbrandt T."/>
            <person name="Kuo A."/>
            <person name="Sato A."/>
            <person name="Lyhne E.K."/>
            <person name="Kogle M.E."/>
            <person name="Wiebenga A."/>
            <person name="Kun R.S."/>
            <person name="Lubbers R.J."/>
            <person name="Makela M.R."/>
            <person name="Barry K."/>
            <person name="Chovatia M."/>
            <person name="Clum A."/>
            <person name="Daum C."/>
            <person name="Haridas S."/>
            <person name="He G."/>
            <person name="LaButti K."/>
            <person name="Lipzen A."/>
            <person name="Mondo S."/>
            <person name="Riley R."/>
            <person name="Salamov A."/>
            <person name="Simmons B.A."/>
            <person name="Magnuson J.K."/>
            <person name="Henrissat B."/>
            <person name="Mortensen U.H."/>
            <person name="Larsen T.O."/>
            <person name="Devries R.P."/>
            <person name="Grigoriev I.V."/>
            <person name="Machida M."/>
            <person name="Baker S.E."/>
            <person name="Andersen M.R."/>
        </authorList>
    </citation>
    <scope>NUCLEOTIDE SEQUENCE [LARGE SCALE GENOMIC DNA]</scope>
    <source>
        <strain evidence="9 10">CBS 151.66</strain>
    </source>
</reference>
<feature type="transmembrane region" description="Helical" evidence="7">
    <location>
        <begin position="179"/>
        <end position="203"/>
    </location>
</feature>
<evidence type="ECO:0000256" key="5">
    <source>
        <dbReference type="ARBA" id="ARBA00038359"/>
    </source>
</evidence>
<protein>
    <recommendedName>
        <fullName evidence="8">Rhodopsin domain-containing protein</fullName>
    </recommendedName>
</protein>
<gene>
    <name evidence="9" type="ORF">BDV29DRAFT_195768</name>
</gene>
<dbReference type="PANTHER" id="PTHR33048:SF47">
    <property type="entry name" value="INTEGRAL MEMBRANE PROTEIN-RELATED"/>
    <property type="match status" value="1"/>
</dbReference>
<dbReference type="EMBL" id="ML732401">
    <property type="protein sequence ID" value="KAB8068315.1"/>
    <property type="molecule type" value="Genomic_DNA"/>
</dbReference>
<dbReference type="InterPro" id="IPR049326">
    <property type="entry name" value="Rhodopsin_dom_fungi"/>
</dbReference>
<feature type="transmembrane region" description="Helical" evidence="7">
    <location>
        <begin position="14"/>
        <end position="36"/>
    </location>
</feature>
<keyword evidence="4 7" id="KW-0472">Membrane</keyword>
<evidence type="ECO:0000256" key="4">
    <source>
        <dbReference type="ARBA" id="ARBA00023136"/>
    </source>
</evidence>
<feature type="transmembrane region" description="Helical" evidence="7">
    <location>
        <begin position="102"/>
        <end position="125"/>
    </location>
</feature>
<evidence type="ECO:0000256" key="1">
    <source>
        <dbReference type="ARBA" id="ARBA00004141"/>
    </source>
</evidence>
<feature type="transmembrane region" description="Helical" evidence="7">
    <location>
        <begin position="250"/>
        <end position="269"/>
    </location>
</feature>
<dbReference type="Proteomes" id="UP000326565">
    <property type="component" value="Unassembled WGS sequence"/>
</dbReference>
<comment type="subcellular location">
    <subcellularLocation>
        <location evidence="1">Membrane</location>
        <topology evidence="1">Multi-pass membrane protein</topology>
    </subcellularLocation>
</comment>
<accession>A0A5N5WKI7</accession>
<dbReference type="AlphaFoldDB" id="A0A5N5WKI7"/>
<keyword evidence="3 7" id="KW-1133">Transmembrane helix</keyword>
<name>A0A5N5WKI7_9EURO</name>